<evidence type="ECO:0000256" key="2">
    <source>
        <dbReference type="ARBA" id="ARBA00004555"/>
    </source>
</evidence>
<keyword evidence="7" id="KW-0168">Coated pit</keyword>
<evidence type="ECO:0000256" key="8">
    <source>
        <dbReference type="ARBA" id="ARBA00023329"/>
    </source>
</evidence>
<dbReference type="InterPro" id="IPR045192">
    <property type="entry name" value="AP180-like"/>
</dbReference>
<comment type="subcellular location">
    <subcellularLocation>
        <location evidence="1">Cytoplasmic vesicle</location>
        <location evidence="1">Clathrin-coated vesicle</location>
    </subcellularLocation>
    <subcellularLocation>
        <location evidence="2">Golgi apparatus</location>
    </subcellularLocation>
    <subcellularLocation>
        <location evidence="3">Membrane</location>
        <location evidence="3">Clathrin-coated pit</location>
    </subcellularLocation>
</comment>
<dbReference type="GO" id="GO:0072583">
    <property type="term" value="P:clathrin-dependent endocytosis"/>
    <property type="evidence" value="ECO:0007669"/>
    <property type="project" value="InterPro"/>
</dbReference>
<dbReference type="EMBL" id="JBBPBK010000010">
    <property type="protein sequence ID" value="KAK9276669.1"/>
    <property type="molecule type" value="Genomic_DNA"/>
</dbReference>
<evidence type="ECO:0000259" key="11">
    <source>
        <dbReference type="PROSITE" id="PS50942"/>
    </source>
</evidence>
<dbReference type="FunFam" id="1.25.40.90:FF:000027">
    <property type="entry name" value="Putative clathrin assembly protein"/>
    <property type="match status" value="1"/>
</dbReference>
<dbReference type="GO" id="GO:0005546">
    <property type="term" value="F:phosphatidylinositol-4,5-bisphosphate binding"/>
    <property type="evidence" value="ECO:0007669"/>
    <property type="project" value="TreeGrafter"/>
</dbReference>
<dbReference type="PANTHER" id="PTHR22951">
    <property type="entry name" value="CLATHRIN ASSEMBLY PROTEIN"/>
    <property type="match status" value="1"/>
</dbReference>
<keyword evidence="6 9" id="KW-0472">Membrane</keyword>
<comment type="caution">
    <text evidence="9">Lacks conserved residue(s) required for the propagation of feature annotation.</text>
</comment>
<keyword evidence="9" id="KW-1133">Transmembrane helix</keyword>
<dbReference type="InterPro" id="IPR048050">
    <property type="entry name" value="ANTH_N_plant"/>
</dbReference>
<dbReference type="Pfam" id="PF07651">
    <property type="entry name" value="ANTH"/>
    <property type="match status" value="1"/>
</dbReference>
<evidence type="ECO:0000256" key="7">
    <source>
        <dbReference type="ARBA" id="ARBA00023176"/>
    </source>
</evidence>
<evidence type="ECO:0000256" key="6">
    <source>
        <dbReference type="ARBA" id="ARBA00023136"/>
    </source>
</evidence>
<dbReference type="InterPro" id="IPR013809">
    <property type="entry name" value="ENTH"/>
</dbReference>
<evidence type="ECO:0000256" key="5">
    <source>
        <dbReference type="ARBA" id="ARBA00023034"/>
    </source>
</evidence>
<dbReference type="GO" id="GO:0005794">
    <property type="term" value="C:Golgi apparatus"/>
    <property type="evidence" value="ECO:0007669"/>
    <property type="project" value="UniProtKB-SubCell"/>
</dbReference>
<dbReference type="SMART" id="SM00273">
    <property type="entry name" value="ENTH"/>
    <property type="match status" value="1"/>
</dbReference>
<dbReference type="Gene3D" id="1.25.40.90">
    <property type="match status" value="1"/>
</dbReference>
<dbReference type="GO" id="GO:0005545">
    <property type="term" value="F:1-phosphatidylinositol binding"/>
    <property type="evidence" value="ECO:0007669"/>
    <property type="project" value="InterPro"/>
</dbReference>
<dbReference type="CDD" id="cd16987">
    <property type="entry name" value="ANTH_N_AP180_plant"/>
    <property type="match status" value="1"/>
</dbReference>
<accession>A0AAP0WR57</accession>
<protein>
    <recommendedName>
        <fullName evidence="11">ENTH domain-containing protein</fullName>
    </recommendedName>
</protein>
<gene>
    <name evidence="12" type="ORF">L1049_006205</name>
</gene>
<dbReference type="GO" id="GO:0032050">
    <property type="term" value="F:clathrin heavy chain binding"/>
    <property type="evidence" value="ECO:0007669"/>
    <property type="project" value="TreeGrafter"/>
</dbReference>
<evidence type="ECO:0000256" key="9">
    <source>
        <dbReference type="PROSITE-ProRule" id="PRU00243"/>
    </source>
</evidence>
<evidence type="ECO:0000313" key="13">
    <source>
        <dbReference type="Proteomes" id="UP001415857"/>
    </source>
</evidence>
<evidence type="ECO:0000256" key="1">
    <source>
        <dbReference type="ARBA" id="ARBA00004132"/>
    </source>
</evidence>
<proteinExistence type="predicted"/>
<dbReference type="GO" id="GO:0030136">
    <property type="term" value="C:clathrin-coated vesicle"/>
    <property type="evidence" value="ECO:0007669"/>
    <property type="project" value="UniProtKB-SubCell"/>
</dbReference>
<dbReference type="InterPro" id="IPR014712">
    <property type="entry name" value="ANTH_dom_sf"/>
</dbReference>
<evidence type="ECO:0000256" key="3">
    <source>
        <dbReference type="ARBA" id="ARBA00004600"/>
    </source>
</evidence>
<dbReference type="GO" id="GO:0005905">
    <property type="term" value="C:clathrin-coated pit"/>
    <property type="evidence" value="ECO:0007669"/>
    <property type="project" value="UniProtKB-SubCell"/>
</dbReference>
<keyword evidence="13" id="KW-1185">Reference proteome</keyword>
<reference evidence="12 13" key="1">
    <citation type="journal article" date="2024" name="Plant J.">
        <title>Genome sequences and population genomics reveal climatic adaptation and genomic divergence between two closely related sweetgum species.</title>
        <authorList>
            <person name="Xu W.Q."/>
            <person name="Ren C.Q."/>
            <person name="Zhang X.Y."/>
            <person name="Comes H.P."/>
            <person name="Liu X.H."/>
            <person name="Li Y.G."/>
            <person name="Kettle C.J."/>
            <person name="Jalonen R."/>
            <person name="Gaisberger H."/>
            <person name="Ma Y.Z."/>
            <person name="Qiu Y.X."/>
        </authorList>
    </citation>
    <scope>NUCLEOTIDE SEQUENCE [LARGE SCALE GENOMIC DNA]</scope>
    <source>
        <strain evidence="12">Hangzhou</strain>
    </source>
</reference>
<dbReference type="InterPro" id="IPR011417">
    <property type="entry name" value="ANTH_dom"/>
</dbReference>
<keyword evidence="4" id="KW-0254">Endocytosis</keyword>
<sequence>MLKKEENKRKKRKTWLEEKSAPIDNRKKEMKLWKKASGALKDRNSIWVSSLSRRTAYRNPDLEAAIIKATSHDESRVDYKNTKRVFAWIRTSPSYLKPLVWSLSARMKKTHSWVVVLKGLMLMHGVFCCNVPAVQKIGRLPFDLSNFHDGHSDSAKIFGYNAFIRSYFAFLDQRSAFLSMNSQEQRNQGTQTEERMVEQLVKLQQWQALLDLLLEVKPIGEGMTVALILEAMDCVIIEIFDVYSKICNGIASVLMRIYGAGKIEAAMALDVLQKATTQGEKLSLYFEFCGDIGVLTASEFPRVEKIPEEDIRELERIINGVSAKSNYLDDVIIPAHEDKASVEVKKSGGIDEEKDSEKRVLRTIITEKWEVFDEDLKGIDGGIDVGKTTTVTEDHFADSLKVAPHEHAYSQAIPDLITFL</sequence>
<dbReference type="GO" id="GO:0000149">
    <property type="term" value="F:SNARE binding"/>
    <property type="evidence" value="ECO:0007669"/>
    <property type="project" value="TreeGrafter"/>
</dbReference>
<comment type="caution">
    <text evidence="12">The sequence shown here is derived from an EMBL/GenBank/DDBJ whole genome shotgun (WGS) entry which is preliminary data.</text>
</comment>
<dbReference type="GO" id="GO:0006900">
    <property type="term" value="P:vesicle budding from membrane"/>
    <property type="evidence" value="ECO:0007669"/>
    <property type="project" value="TreeGrafter"/>
</dbReference>
<dbReference type="PANTHER" id="PTHR22951:SF19">
    <property type="entry name" value="OS08G0467300 PROTEIN"/>
    <property type="match status" value="1"/>
</dbReference>
<dbReference type="Proteomes" id="UP001415857">
    <property type="component" value="Unassembled WGS sequence"/>
</dbReference>
<dbReference type="Gene3D" id="1.20.58.150">
    <property type="entry name" value="ANTH domain"/>
    <property type="match status" value="1"/>
</dbReference>
<keyword evidence="8" id="KW-0968">Cytoplasmic vesicle</keyword>
<keyword evidence="9" id="KW-0812">Transmembrane</keyword>
<feature type="domain" description="ENTH" evidence="11">
    <location>
        <begin position="54"/>
        <end position="185"/>
    </location>
</feature>
<keyword evidence="5" id="KW-0333">Golgi apparatus</keyword>
<dbReference type="SUPFAM" id="SSF48464">
    <property type="entry name" value="ENTH/VHS domain"/>
    <property type="match status" value="1"/>
</dbReference>
<evidence type="ECO:0000313" key="12">
    <source>
        <dbReference type="EMBL" id="KAK9276669.1"/>
    </source>
</evidence>
<dbReference type="AlphaFoldDB" id="A0AAP0WR57"/>
<feature type="region of interest" description="Disordered" evidence="10">
    <location>
        <begin position="1"/>
        <end position="20"/>
    </location>
</feature>
<name>A0AAP0WR57_LIQFO</name>
<organism evidence="12 13">
    <name type="scientific">Liquidambar formosana</name>
    <name type="common">Formosan gum</name>
    <dbReference type="NCBI Taxonomy" id="63359"/>
    <lineage>
        <taxon>Eukaryota</taxon>
        <taxon>Viridiplantae</taxon>
        <taxon>Streptophyta</taxon>
        <taxon>Embryophyta</taxon>
        <taxon>Tracheophyta</taxon>
        <taxon>Spermatophyta</taxon>
        <taxon>Magnoliopsida</taxon>
        <taxon>eudicotyledons</taxon>
        <taxon>Gunneridae</taxon>
        <taxon>Pentapetalae</taxon>
        <taxon>Saxifragales</taxon>
        <taxon>Altingiaceae</taxon>
        <taxon>Liquidambar</taxon>
    </lineage>
</organism>
<feature type="transmembrane region" description="Helical" evidence="9">
    <location>
        <begin position="113"/>
        <end position="133"/>
    </location>
</feature>
<dbReference type="GO" id="GO:0048268">
    <property type="term" value="P:clathrin coat assembly"/>
    <property type="evidence" value="ECO:0007669"/>
    <property type="project" value="InterPro"/>
</dbReference>
<evidence type="ECO:0000256" key="4">
    <source>
        <dbReference type="ARBA" id="ARBA00022583"/>
    </source>
</evidence>
<dbReference type="SUPFAM" id="SSF89009">
    <property type="entry name" value="GAT-like domain"/>
    <property type="match status" value="1"/>
</dbReference>
<dbReference type="InterPro" id="IPR008942">
    <property type="entry name" value="ENTH_VHS"/>
</dbReference>
<evidence type="ECO:0000256" key="10">
    <source>
        <dbReference type="SAM" id="MobiDB-lite"/>
    </source>
</evidence>
<dbReference type="PROSITE" id="PS50942">
    <property type="entry name" value="ENTH"/>
    <property type="match status" value="1"/>
</dbReference>